<dbReference type="AlphaFoldDB" id="A0A1Q3CI74"/>
<evidence type="ECO:0000313" key="5">
    <source>
        <dbReference type="Proteomes" id="UP000187406"/>
    </source>
</evidence>
<accession>A0A1Q3CI74</accession>
<dbReference type="Pfam" id="PF13041">
    <property type="entry name" value="PPR_2"/>
    <property type="match status" value="3"/>
</dbReference>
<protein>
    <submittedName>
        <fullName evidence="4">PPR domain-containing protein/PPR_2 domain-containing protein</fullName>
    </submittedName>
</protein>
<evidence type="ECO:0000256" key="1">
    <source>
        <dbReference type="ARBA" id="ARBA00007626"/>
    </source>
</evidence>
<dbReference type="EMBL" id="BDDD01002043">
    <property type="protein sequence ID" value="GAV79783.1"/>
    <property type="molecule type" value="Genomic_DNA"/>
</dbReference>
<sequence length="526" mass="60402">MALRLSQTRTLTIPISLPLRHFSSTLDDNGNSDSLPKLEPSNDAELLSQLLIHHHNPYHVMESSLQLHGITLSPNLLNQTLLRLYHSSKVALAFFHYSQFLPTATTTTTTTTYNLIIDILSKVRQFDAAWQLIIEMPQRNVVPNSTTFLILIRRLISAGLTRQAIRAFDDMNSFLDVEKAAMGDIGNANDDFCYLLDTLCKYGYVKVAVEVFNKRKCGFRVNVRMYTILIYGWCKISRIDMAERFLKEMVERGIEPNAVTYNVLLNGICRRASLHPEERFERTIRNAEKVFDEMSERGIEPDVTSFSIVLHVYSRAHKPELTLDKLKMMKEKGICPTVATYTSVVKCLSSCGRMEDAEELLREMVSNGVSPSAATYNCFFKEYRGRKDVDGALRLYRKMKEDGSCVPSMHTYNILVGTFLKLNRLEIVKEIWDDMKASGAGPDLDAYTLLIHGLCEKLKWKEACNLLVEMIEKGLLPQKVTFETLYRGLIQSDMLRTWRRLKKKLDEESITFGSEFHTYHLKPYRR</sequence>
<reference evidence="5" key="1">
    <citation type="submission" date="2016-04" db="EMBL/GenBank/DDBJ databases">
        <title>Cephalotus genome sequencing.</title>
        <authorList>
            <person name="Fukushima K."/>
            <person name="Hasebe M."/>
            <person name="Fang X."/>
        </authorList>
    </citation>
    <scope>NUCLEOTIDE SEQUENCE [LARGE SCALE GENOMIC DNA]</scope>
    <source>
        <strain evidence="5">cv. St1</strain>
    </source>
</reference>
<feature type="repeat" description="PPR" evidence="3">
    <location>
        <begin position="109"/>
        <end position="143"/>
    </location>
</feature>
<name>A0A1Q3CI74_CEPFO</name>
<dbReference type="Pfam" id="PF13812">
    <property type="entry name" value="PPR_3"/>
    <property type="match status" value="1"/>
</dbReference>
<dbReference type="PANTHER" id="PTHR46128:SF157">
    <property type="entry name" value="PENTACOTRIPEPTIDE-REPEAT REGION OF PRORP DOMAIN-CONTAINING PROTEIN"/>
    <property type="match status" value="1"/>
</dbReference>
<feature type="repeat" description="PPR" evidence="3">
    <location>
        <begin position="408"/>
        <end position="442"/>
    </location>
</feature>
<keyword evidence="5" id="KW-1185">Reference proteome</keyword>
<dbReference type="PANTHER" id="PTHR46128">
    <property type="entry name" value="MITOCHONDRIAL GROUP I INTRON SPLICING FACTOR CCM1"/>
    <property type="match status" value="1"/>
</dbReference>
<feature type="repeat" description="PPR" evidence="3">
    <location>
        <begin position="443"/>
        <end position="477"/>
    </location>
</feature>
<comment type="similarity">
    <text evidence="1">Belongs to the PPR family. P subfamily.</text>
</comment>
<dbReference type="InParanoid" id="A0A1Q3CI74"/>
<feature type="repeat" description="PPR" evidence="3">
    <location>
        <begin position="372"/>
        <end position="406"/>
    </location>
</feature>
<dbReference type="OrthoDB" id="185373at2759"/>
<dbReference type="InterPro" id="IPR050872">
    <property type="entry name" value="PPR_P_subfamily"/>
</dbReference>
<dbReference type="NCBIfam" id="TIGR00756">
    <property type="entry name" value="PPR"/>
    <property type="match status" value="7"/>
</dbReference>
<gene>
    <name evidence="4" type="ORF">CFOL_v3_23246</name>
</gene>
<dbReference type="Gene3D" id="1.25.40.10">
    <property type="entry name" value="Tetratricopeptide repeat domain"/>
    <property type="match status" value="4"/>
</dbReference>
<comment type="caution">
    <text evidence="4">The sequence shown here is derived from an EMBL/GenBank/DDBJ whole genome shotgun (WGS) entry which is preliminary data.</text>
</comment>
<evidence type="ECO:0000256" key="3">
    <source>
        <dbReference type="PROSITE-ProRule" id="PRU00708"/>
    </source>
</evidence>
<feature type="repeat" description="PPR" evidence="3">
    <location>
        <begin position="337"/>
        <end position="371"/>
    </location>
</feature>
<proteinExistence type="inferred from homology"/>
<dbReference type="InterPro" id="IPR011990">
    <property type="entry name" value="TPR-like_helical_dom_sf"/>
</dbReference>
<keyword evidence="2" id="KW-0677">Repeat</keyword>
<feature type="repeat" description="PPR" evidence="3">
    <location>
        <begin position="222"/>
        <end position="256"/>
    </location>
</feature>
<organism evidence="4 5">
    <name type="scientific">Cephalotus follicularis</name>
    <name type="common">Albany pitcher plant</name>
    <dbReference type="NCBI Taxonomy" id="3775"/>
    <lineage>
        <taxon>Eukaryota</taxon>
        <taxon>Viridiplantae</taxon>
        <taxon>Streptophyta</taxon>
        <taxon>Embryophyta</taxon>
        <taxon>Tracheophyta</taxon>
        <taxon>Spermatophyta</taxon>
        <taxon>Magnoliopsida</taxon>
        <taxon>eudicotyledons</taxon>
        <taxon>Gunneridae</taxon>
        <taxon>Pentapetalae</taxon>
        <taxon>rosids</taxon>
        <taxon>fabids</taxon>
        <taxon>Oxalidales</taxon>
        <taxon>Cephalotaceae</taxon>
        <taxon>Cephalotus</taxon>
    </lineage>
</organism>
<feature type="repeat" description="PPR" evidence="3">
    <location>
        <begin position="302"/>
        <end position="336"/>
    </location>
</feature>
<evidence type="ECO:0000313" key="4">
    <source>
        <dbReference type="EMBL" id="GAV79783.1"/>
    </source>
</evidence>
<dbReference type="Proteomes" id="UP000187406">
    <property type="component" value="Unassembled WGS sequence"/>
</dbReference>
<dbReference type="Pfam" id="PF01535">
    <property type="entry name" value="PPR"/>
    <property type="match status" value="1"/>
</dbReference>
<evidence type="ECO:0000256" key="2">
    <source>
        <dbReference type="ARBA" id="ARBA00022737"/>
    </source>
</evidence>
<dbReference type="InterPro" id="IPR002885">
    <property type="entry name" value="PPR_rpt"/>
</dbReference>
<dbReference type="PROSITE" id="PS51375">
    <property type="entry name" value="PPR"/>
    <property type="match status" value="7"/>
</dbReference>